<organism evidence="4 5">
    <name type="scientific">Phyllosticta citribraziliensis</name>
    <dbReference type="NCBI Taxonomy" id="989973"/>
    <lineage>
        <taxon>Eukaryota</taxon>
        <taxon>Fungi</taxon>
        <taxon>Dikarya</taxon>
        <taxon>Ascomycota</taxon>
        <taxon>Pezizomycotina</taxon>
        <taxon>Dothideomycetes</taxon>
        <taxon>Dothideomycetes incertae sedis</taxon>
        <taxon>Botryosphaeriales</taxon>
        <taxon>Phyllostictaceae</taxon>
        <taxon>Phyllosticta</taxon>
    </lineage>
</organism>
<dbReference type="EMBL" id="JBBPEH010000008">
    <property type="protein sequence ID" value="KAK7535128.1"/>
    <property type="molecule type" value="Genomic_DNA"/>
</dbReference>
<evidence type="ECO:0000256" key="2">
    <source>
        <dbReference type="SAM" id="Phobius"/>
    </source>
</evidence>
<feature type="chain" id="PRO_5047521697" evidence="3">
    <location>
        <begin position="31"/>
        <end position="321"/>
    </location>
</feature>
<feature type="transmembrane region" description="Helical" evidence="2">
    <location>
        <begin position="189"/>
        <end position="217"/>
    </location>
</feature>
<evidence type="ECO:0000256" key="3">
    <source>
        <dbReference type="SAM" id="SignalP"/>
    </source>
</evidence>
<comment type="caution">
    <text evidence="4">The sequence shown here is derived from an EMBL/GenBank/DDBJ whole genome shotgun (WGS) entry which is preliminary data.</text>
</comment>
<keyword evidence="2" id="KW-0472">Membrane</keyword>
<keyword evidence="2" id="KW-1133">Transmembrane helix</keyword>
<evidence type="ECO:0000313" key="5">
    <source>
        <dbReference type="Proteomes" id="UP001360953"/>
    </source>
</evidence>
<keyword evidence="3" id="KW-0732">Signal</keyword>
<feature type="signal peptide" evidence="3">
    <location>
        <begin position="1"/>
        <end position="30"/>
    </location>
</feature>
<protein>
    <submittedName>
        <fullName evidence="4">Uncharacterized protein</fullName>
    </submittedName>
</protein>
<accession>A0ABR1LKG3</accession>
<keyword evidence="5" id="KW-1185">Reference proteome</keyword>
<dbReference type="RefSeq" id="XP_066653853.1">
    <property type="nucleotide sequence ID" value="XM_066796251.1"/>
</dbReference>
<feature type="compositionally biased region" description="Low complexity" evidence="1">
    <location>
        <begin position="226"/>
        <end position="237"/>
    </location>
</feature>
<dbReference type="Proteomes" id="UP001360953">
    <property type="component" value="Unassembled WGS sequence"/>
</dbReference>
<sequence>MRLAGAPPSSRFLLFVFSLWVHLFSHAVVSQDTSSTDSSSRDCFYPDGIQSKGLPCFPDQAVSPCCGHGFICLSNGLCEPGPDLRRTYQYKIYRSACTDSTWNSSSCPRVCIGSSDNLESGQGLAACGTNGSYCCGRGYDCCSKASNIFNYGAASAVTTLPYSSATSSAATSSSSSASSSTSSSSSNHAIAIGVGVGVGVGVGGAILVSATIALLLYRRRRRKNVPSPDSPSSAPRPSVLPSSAPPDLPQSPLSELHPQSTSELPPTTKDLPQELHGQQQLRSELPGSTKDPGPPPEYYPLMARPGETGAPKIAARHELEG</sequence>
<proteinExistence type="predicted"/>
<evidence type="ECO:0000313" key="4">
    <source>
        <dbReference type="EMBL" id="KAK7535128.1"/>
    </source>
</evidence>
<dbReference type="GeneID" id="92029157"/>
<gene>
    <name evidence="4" type="ORF">J3D65DRAFT_440304</name>
</gene>
<feature type="compositionally biased region" description="Polar residues" evidence="1">
    <location>
        <begin position="251"/>
        <end position="265"/>
    </location>
</feature>
<keyword evidence="2" id="KW-0812">Transmembrane</keyword>
<reference evidence="4 5" key="1">
    <citation type="submission" date="2024-04" db="EMBL/GenBank/DDBJ databases">
        <title>Phyllosticta paracitricarpa is synonymous to the EU quarantine fungus P. citricarpa based on phylogenomic analyses.</title>
        <authorList>
            <consortium name="Lawrence Berkeley National Laboratory"/>
            <person name="Van ingen-buijs V.A."/>
            <person name="Van westerhoven A.C."/>
            <person name="Haridas S."/>
            <person name="Skiadas P."/>
            <person name="Martin F."/>
            <person name="Groenewald J.Z."/>
            <person name="Crous P.W."/>
            <person name="Seidl M.F."/>
        </authorList>
    </citation>
    <scope>NUCLEOTIDE SEQUENCE [LARGE SCALE GENOMIC DNA]</scope>
    <source>
        <strain evidence="4 5">CPC 17464</strain>
    </source>
</reference>
<feature type="region of interest" description="Disordered" evidence="1">
    <location>
        <begin position="223"/>
        <end position="321"/>
    </location>
</feature>
<name>A0ABR1LKG3_9PEZI</name>
<evidence type="ECO:0000256" key="1">
    <source>
        <dbReference type="SAM" id="MobiDB-lite"/>
    </source>
</evidence>